<organism evidence="2 3">
    <name type="scientific">Aquibacillus koreensis</name>
    <dbReference type="NCBI Taxonomy" id="279446"/>
    <lineage>
        <taxon>Bacteria</taxon>
        <taxon>Bacillati</taxon>
        <taxon>Bacillota</taxon>
        <taxon>Bacilli</taxon>
        <taxon>Bacillales</taxon>
        <taxon>Bacillaceae</taxon>
        <taxon>Aquibacillus</taxon>
    </lineage>
</organism>
<dbReference type="GO" id="GO:0006629">
    <property type="term" value="P:lipid metabolic process"/>
    <property type="evidence" value="ECO:0007669"/>
    <property type="project" value="InterPro"/>
</dbReference>
<keyword evidence="3" id="KW-1185">Reference proteome</keyword>
<dbReference type="EMBL" id="JAMQJZ010000001">
    <property type="protein sequence ID" value="MDC3418907.1"/>
    <property type="molecule type" value="Genomic_DNA"/>
</dbReference>
<proteinExistence type="predicted"/>
<dbReference type="PANTHER" id="PTHR46211:SF1">
    <property type="entry name" value="GLYCEROPHOSPHODIESTER PHOSPHODIESTERASE, CYTOPLASMIC"/>
    <property type="match status" value="1"/>
</dbReference>
<dbReference type="Gene3D" id="3.20.20.190">
    <property type="entry name" value="Phosphatidylinositol (PI) phosphodiesterase"/>
    <property type="match status" value="1"/>
</dbReference>
<dbReference type="GO" id="GO:0008081">
    <property type="term" value="F:phosphoric diester hydrolase activity"/>
    <property type="evidence" value="ECO:0007669"/>
    <property type="project" value="InterPro"/>
</dbReference>
<dbReference type="CDD" id="cd08563">
    <property type="entry name" value="GDPD_TtGDE_like"/>
    <property type="match status" value="1"/>
</dbReference>
<dbReference type="SUPFAM" id="SSF51695">
    <property type="entry name" value="PLC-like phosphodiesterases"/>
    <property type="match status" value="1"/>
</dbReference>
<comment type="caution">
    <text evidence="2">The sequence shown here is derived from an EMBL/GenBank/DDBJ whole genome shotgun (WGS) entry which is preliminary data.</text>
</comment>
<dbReference type="Proteomes" id="UP001145072">
    <property type="component" value="Unassembled WGS sequence"/>
</dbReference>
<dbReference type="RefSeq" id="WP_259871225.1">
    <property type="nucleotide sequence ID" value="NZ_JAMQJZ010000001.1"/>
</dbReference>
<name>A0A9X3WFL9_9BACI</name>
<protein>
    <submittedName>
        <fullName evidence="2">Glycerophosphodiester phosphodiesterase</fullName>
    </submittedName>
</protein>
<sequence length="250" mass="28545">METIVYAHRGASKLAPENTLPAFELAYHMGADGIETDVQLTKDQVPVLIHDENVRRTTNGIGFVQDYTFKELQKLDAGSWLSDRYAQTRVPSLESFLEWVKDKPLKINIELKNNVIDYKDMEKIVYDLLASYNVLDRTVISSFNSKSIKKVEKIDPTISKAYLTSQKIKDLIPFAKAKGATGLHIRNRILSKPLVEKAHKEDLYVAVYTVNRPSLIMRCYKLGVDAIFTDVPHVAKKTLEQYKKKQVKDK</sequence>
<evidence type="ECO:0000313" key="3">
    <source>
        <dbReference type="Proteomes" id="UP001145072"/>
    </source>
</evidence>
<dbReference type="InterPro" id="IPR017946">
    <property type="entry name" value="PLC-like_Pdiesterase_TIM-brl"/>
</dbReference>
<evidence type="ECO:0000259" key="1">
    <source>
        <dbReference type="PROSITE" id="PS51704"/>
    </source>
</evidence>
<reference evidence="2" key="1">
    <citation type="submission" date="2022-06" db="EMBL/GenBank/DDBJ databases">
        <title>Aquibacillus sp. a new bacterium isolated from soil saline samples.</title>
        <authorList>
            <person name="Galisteo C."/>
            <person name="De La Haba R."/>
            <person name="Sanchez-Porro C."/>
            <person name="Ventosa A."/>
        </authorList>
    </citation>
    <scope>NUCLEOTIDE SEQUENCE</scope>
    <source>
        <strain evidence="2">JCM 12387</strain>
    </source>
</reference>
<dbReference type="InterPro" id="IPR030395">
    <property type="entry name" value="GP_PDE_dom"/>
</dbReference>
<gene>
    <name evidence="2" type="ORF">NC661_00720</name>
</gene>
<dbReference type="AlphaFoldDB" id="A0A9X3WFL9"/>
<accession>A0A9X3WFL9</accession>
<evidence type="ECO:0000313" key="2">
    <source>
        <dbReference type="EMBL" id="MDC3418907.1"/>
    </source>
</evidence>
<dbReference type="PROSITE" id="PS51704">
    <property type="entry name" value="GP_PDE"/>
    <property type="match status" value="1"/>
</dbReference>
<dbReference type="Pfam" id="PF03009">
    <property type="entry name" value="GDPD"/>
    <property type="match status" value="1"/>
</dbReference>
<dbReference type="PANTHER" id="PTHR46211">
    <property type="entry name" value="GLYCEROPHOSPHORYL DIESTER PHOSPHODIESTERASE"/>
    <property type="match status" value="1"/>
</dbReference>
<feature type="domain" description="GP-PDE" evidence="1">
    <location>
        <begin position="3"/>
        <end position="239"/>
    </location>
</feature>